<dbReference type="Pfam" id="PF25416">
    <property type="entry name" value="GRHL1_C"/>
    <property type="match status" value="1"/>
</dbReference>
<feature type="compositionally biased region" description="Gly residues" evidence="8">
    <location>
        <begin position="404"/>
        <end position="437"/>
    </location>
</feature>
<feature type="compositionally biased region" description="Polar residues" evidence="8">
    <location>
        <begin position="389"/>
        <end position="402"/>
    </location>
</feature>
<gene>
    <name evidence="10" type="ORF">BIW11_07278</name>
</gene>
<comment type="subcellular location">
    <subcellularLocation>
        <location evidence="1 7">Nucleus</location>
    </subcellularLocation>
</comment>
<dbReference type="GO" id="GO:0001228">
    <property type="term" value="F:DNA-binding transcription activator activity, RNA polymerase II-specific"/>
    <property type="evidence" value="ECO:0007669"/>
    <property type="project" value="TreeGrafter"/>
</dbReference>
<feature type="region of interest" description="Disordered" evidence="8">
    <location>
        <begin position="106"/>
        <end position="134"/>
    </location>
</feature>
<dbReference type="EMBL" id="MNPL01003857">
    <property type="protein sequence ID" value="OQR77185.1"/>
    <property type="molecule type" value="Genomic_DNA"/>
</dbReference>
<reference evidence="10 11" key="1">
    <citation type="journal article" date="2017" name="Gigascience">
        <title>Draft genome of the honey bee ectoparasitic mite, Tropilaelaps mercedesae, is shaped by the parasitic life history.</title>
        <authorList>
            <person name="Dong X."/>
            <person name="Armstrong S.D."/>
            <person name="Xia D."/>
            <person name="Makepeace B.L."/>
            <person name="Darby A.C."/>
            <person name="Kadowaki T."/>
        </authorList>
    </citation>
    <scope>NUCLEOTIDE SEQUENCE [LARGE SCALE GENOMIC DNA]</scope>
    <source>
        <strain evidence="10">Wuxi-XJTLU</strain>
    </source>
</reference>
<dbReference type="Pfam" id="PF04516">
    <property type="entry name" value="CP2"/>
    <property type="match status" value="1"/>
</dbReference>
<evidence type="ECO:0000259" key="9">
    <source>
        <dbReference type="PROSITE" id="PS51968"/>
    </source>
</evidence>
<evidence type="ECO:0000256" key="3">
    <source>
        <dbReference type="ARBA" id="ARBA00023015"/>
    </source>
</evidence>
<keyword evidence="4 7" id="KW-0238">DNA-binding</keyword>
<keyword evidence="5" id="KW-0804">Transcription</keyword>
<dbReference type="PROSITE" id="PS51968">
    <property type="entry name" value="GRH_CP2_DB"/>
    <property type="match status" value="1"/>
</dbReference>
<organism evidence="10 11">
    <name type="scientific">Tropilaelaps mercedesae</name>
    <dbReference type="NCBI Taxonomy" id="418985"/>
    <lineage>
        <taxon>Eukaryota</taxon>
        <taxon>Metazoa</taxon>
        <taxon>Ecdysozoa</taxon>
        <taxon>Arthropoda</taxon>
        <taxon>Chelicerata</taxon>
        <taxon>Arachnida</taxon>
        <taxon>Acari</taxon>
        <taxon>Parasitiformes</taxon>
        <taxon>Mesostigmata</taxon>
        <taxon>Gamasina</taxon>
        <taxon>Dermanyssoidea</taxon>
        <taxon>Laelapidae</taxon>
        <taxon>Tropilaelaps</taxon>
    </lineage>
</organism>
<dbReference type="AlphaFoldDB" id="A0A1V9XUN4"/>
<evidence type="ECO:0000256" key="7">
    <source>
        <dbReference type="PROSITE-ProRule" id="PRU01313"/>
    </source>
</evidence>
<evidence type="ECO:0000256" key="1">
    <source>
        <dbReference type="ARBA" id="ARBA00004123"/>
    </source>
</evidence>
<feature type="compositionally biased region" description="Polar residues" evidence="8">
    <location>
        <begin position="106"/>
        <end position="131"/>
    </location>
</feature>
<comment type="caution">
    <text evidence="10">The sequence shown here is derived from an EMBL/GenBank/DDBJ whole genome shotgun (WGS) entry which is preliminary data.</text>
</comment>
<sequence length="646" mass="69019">MATLGHNAWHMDDIDDALAADFDGSLSGLGIELGTASFNMSETLLALPSIKDESVTGGHLQAVHAHQNVAHAQAAAQAAQSRIKKNRPLQGEEEAAPMTIKRFCNDPTQQVSSTTVNTASAGRNQKHSSSAPDLRHCANDTGILLLQSTLPGPPVSPPGASACLASAPIPGCQPMFQCVLGAATSIATKVNERTMTYLNQGQSYEIKLKKLGDLTEMQGKLLKSVVRVGFQDRRLQYMEKEQMEHWAVQHPKERVLDVDIPLSYGVFDVISYSKLINAFEFVWDPTKETGVFVRLNCISTEFTPKKHGGEKGVPFRLVVETYSTDATNVIHGKLHSASCQVNVFKPKGADRKHKTDRQKMSKRSIAEQELYQPSFDCTFFTECTQRTAYSQQSPAETPTKIQSGGPGSVGSVSGSGTGGGASGGGGGGPGSTSGGGSTAMTPTYPPSPPEPQIGAPVTPVSVSQRVSISPSTSIAGSDSDETANLTSEASPQETADWLRSNRFTSALQQLGSFSGADLLRLNKNDLVTICGVPEGIRMYNLLHAKAIRPALTLYMGNSLDEPFVPLFLEKATAYQLKCAISSAMCVSCDLLFLKGPGGIRVSVTDDLVRNLSDEAAYFLEAHDKTFLMTPARVDNVGTTTQVSTDL</sequence>
<evidence type="ECO:0000313" key="11">
    <source>
        <dbReference type="Proteomes" id="UP000192247"/>
    </source>
</evidence>
<feature type="compositionally biased region" description="Basic residues" evidence="8">
    <location>
        <begin position="350"/>
        <end position="362"/>
    </location>
</feature>
<dbReference type="FunCoup" id="A0A1V9XUN4">
    <property type="interactions" value="545"/>
</dbReference>
<feature type="region of interest" description="Disordered" evidence="8">
    <location>
        <begin position="389"/>
        <end position="491"/>
    </location>
</feature>
<dbReference type="Proteomes" id="UP000192247">
    <property type="component" value="Unassembled WGS sequence"/>
</dbReference>
<protein>
    <submittedName>
        <fullName evidence="10">Upstream-binding protein 1-like</fullName>
    </submittedName>
</protein>
<dbReference type="GO" id="GO:0005634">
    <property type="term" value="C:nucleus"/>
    <property type="evidence" value="ECO:0007669"/>
    <property type="project" value="UniProtKB-SubCell"/>
</dbReference>
<dbReference type="OrthoDB" id="9996779at2759"/>
<feature type="compositionally biased region" description="Polar residues" evidence="8">
    <location>
        <begin position="460"/>
        <end position="491"/>
    </location>
</feature>
<name>A0A1V9XUN4_9ACAR</name>
<dbReference type="Pfam" id="PF18016">
    <property type="entry name" value="SAM_3"/>
    <property type="match status" value="1"/>
</dbReference>
<accession>A0A1V9XUN4</accession>
<evidence type="ECO:0000256" key="4">
    <source>
        <dbReference type="ARBA" id="ARBA00023125"/>
    </source>
</evidence>
<keyword evidence="6 7" id="KW-0539">Nucleus</keyword>
<evidence type="ECO:0000256" key="8">
    <source>
        <dbReference type="SAM" id="MobiDB-lite"/>
    </source>
</evidence>
<evidence type="ECO:0000256" key="5">
    <source>
        <dbReference type="ARBA" id="ARBA00023163"/>
    </source>
</evidence>
<dbReference type="InterPro" id="IPR013761">
    <property type="entry name" value="SAM/pointed_sf"/>
</dbReference>
<comment type="similarity">
    <text evidence="2">Belongs to the grh/CP2 family. CP2 subfamily.</text>
</comment>
<evidence type="ECO:0000313" key="10">
    <source>
        <dbReference type="EMBL" id="OQR77185.1"/>
    </source>
</evidence>
<dbReference type="GO" id="GO:0000978">
    <property type="term" value="F:RNA polymerase II cis-regulatory region sequence-specific DNA binding"/>
    <property type="evidence" value="ECO:0007669"/>
    <property type="project" value="TreeGrafter"/>
</dbReference>
<dbReference type="InterPro" id="IPR040167">
    <property type="entry name" value="TF_CP2-like"/>
</dbReference>
<evidence type="ECO:0000256" key="2">
    <source>
        <dbReference type="ARBA" id="ARBA00010852"/>
    </source>
</evidence>
<dbReference type="PANTHER" id="PTHR11037">
    <property type="entry name" value="TRANSCRIPTION FACTOR CP2"/>
    <property type="match status" value="1"/>
</dbReference>
<dbReference type="InterPro" id="IPR007604">
    <property type="entry name" value="CP2"/>
</dbReference>
<evidence type="ECO:0000256" key="6">
    <source>
        <dbReference type="ARBA" id="ARBA00023242"/>
    </source>
</evidence>
<dbReference type="InterPro" id="IPR041418">
    <property type="entry name" value="SAM_3"/>
</dbReference>
<feature type="region of interest" description="Disordered" evidence="8">
    <location>
        <begin position="346"/>
        <end position="366"/>
    </location>
</feature>
<keyword evidence="11" id="KW-1185">Reference proteome</keyword>
<proteinExistence type="inferred from homology"/>
<dbReference type="STRING" id="418985.A0A1V9XUN4"/>
<keyword evidence="3" id="KW-0805">Transcription regulation</keyword>
<dbReference type="SUPFAM" id="SSF47769">
    <property type="entry name" value="SAM/Pointed domain"/>
    <property type="match status" value="1"/>
</dbReference>
<dbReference type="PANTHER" id="PTHR11037:SF21">
    <property type="entry name" value="GEMINI, ISOFORM C"/>
    <property type="match status" value="1"/>
</dbReference>
<dbReference type="InterPro" id="IPR057520">
    <property type="entry name" value="GRHL1/CP2_C"/>
</dbReference>
<dbReference type="InParanoid" id="A0A1V9XUN4"/>
<dbReference type="Gene3D" id="1.10.150.50">
    <property type="entry name" value="Transcription Factor, Ets-1"/>
    <property type="match status" value="1"/>
</dbReference>
<feature type="domain" description="Grh/CP2 DB" evidence="9">
    <location>
        <begin position="172"/>
        <end position="406"/>
    </location>
</feature>